<keyword evidence="1" id="KW-0175">Coiled coil</keyword>
<evidence type="ECO:0000256" key="1">
    <source>
        <dbReference type="SAM" id="Coils"/>
    </source>
</evidence>
<dbReference type="EMBL" id="GGMR01014746">
    <property type="protein sequence ID" value="MBY27365.1"/>
    <property type="molecule type" value="Transcribed_RNA"/>
</dbReference>
<evidence type="ECO:0000313" key="2">
    <source>
        <dbReference type="EMBL" id="MBY27365.1"/>
    </source>
</evidence>
<name>A0A2S2PD91_SCHGA</name>
<gene>
    <name evidence="2" type="ORF">g.16308</name>
</gene>
<sequence>MIAEYNKVFIENYIRNFVVCEFYSEQNVKLKIPNILFDEMTIKINELEIEANKLRKLTDTRVDMLKQERKKNEESQTKILSLEVDEKQKSLEKSNKIIKNTKVNISRCKDLFTEAVHVGNGLEGCIKGTWS</sequence>
<accession>A0A2S2PD91</accession>
<protein>
    <submittedName>
        <fullName evidence="2">Uncharacterized protein</fullName>
    </submittedName>
</protein>
<organism evidence="2">
    <name type="scientific">Schizaphis graminum</name>
    <name type="common">Green bug aphid</name>
    <dbReference type="NCBI Taxonomy" id="13262"/>
    <lineage>
        <taxon>Eukaryota</taxon>
        <taxon>Metazoa</taxon>
        <taxon>Ecdysozoa</taxon>
        <taxon>Arthropoda</taxon>
        <taxon>Hexapoda</taxon>
        <taxon>Insecta</taxon>
        <taxon>Pterygota</taxon>
        <taxon>Neoptera</taxon>
        <taxon>Paraneoptera</taxon>
        <taxon>Hemiptera</taxon>
        <taxon>Sternorrhyncha</taxon>
        <taxon>Aphidomorpha</taxon>
        <taxon>Aphidoidea</taxon>
        <taxon>Aphididae</taxon>
        <taxon>Aphidini</taxon>
        <taxon>Schizaphis</taxon>
    </lineage>
</organism>
<feature type="coiled-coil region" evidence="1">
    <location>
        <begin position="37"/>
        <end position="85"/>
    </location>
</feature>
<reference evidence="2" key="1">
    <citation type="submission" date="2018-04" db="EMBL/GenBank/DDBJ databases">
        <title>Transcriptome of Schizaphis graminum biotype I.</title>
        <authorList>
            <person name="Scully E.D."/>
            <person name="Geib S.M."/>
            <person name="Palmer N.A."/>
            <person name="Koch K."/>
            <person name="Bradshaw J."/>
            <person name="Heng-Moss T."/>
            <person name="Sarath G."/>
        </authorList>
    </citation>
    <scope>NUCLEOTIDE SEQUENCE</scope>
</reference>
<dbReference type="AlphaFoldDB" id="A0A2S2PD91"/>
<proteinExistence type="predicted"/>